<protein>
    <submittedName>
        <fullName evidence="1">Uncharacterized protein</fullName>
    </submittedName>
</protein>
<organism evidence="1">
    <name type="scientific">uncultured Pleomorphomonas sp</name>
    <dbReference type="NCBI Taxonomy" id="442121"/>
    <lineage>
        <taxon>Bacteria</taxon>
        <taxon>Pseudomonadati</taxon>
        <taxon>Pseudomonadota</taxon>
        <taxon>Alphaproteobacteria</taxon>
        <taxon>Hyphomicrobiales</taxon>
        <taxon>Pleomorphomonadaceae</taxon>
        <taxon>Pleomorphomonas</taxon>
        <taxon>environmental samples</taxon>
    </lineage>
</organism>
<sequence length="87" mass="9477">MAVFRQVSWPCDGAVWLIRRRNIRIASYGALTSIVGSSYLAKVPTGFPSPFASGPKTSTSRGDEFGRLSEPRVASCRKNSPILSIVF</sequence>
<evidence type="ECO:0000313" key="1">
    <source>
        <dbReference type="EMBL" id="SCM74066.1"/>
    </source>
</evidence>
<dbReference type="EMBL" id="FMJD01000005">
    <property type="protein sequence ID" value="SCM74066.1"/>
    <property type="molecule type" value="Genomic_DNA"/>
</dbReference>
<dbReference type="AlphaFoldDB" id="A0A212L949"/>
<gene>
    <name evidence="1" type="ORF">KL86PLE_130072</name>
</gene>
<name>A0A212L949_9HYPH</name>
<reference evidence="1" key="1">
    <citation type="submission" date="2016-08" db="EMBL/GenBank/DDBJ databases">
        <authorList>
            <person name="Seilhamer J.J."/>
        </authorList>
    </citation>
    <scope>NUCLEOTIDE SEQUENCE</scope>
    <source>
        <strain evidence="1">86</strain>
    </source>
</reference>
<proteinExistence type="predicted"/>
<accession>A0A212L949</accession>